<evidence type="ECO:0000313" key="1">
    <source>
        <dbReference type="EMBL" id="KAJ1884084.1"/>
    </source>
</evidence>
<proteinExistence type="predicted"/>
<comment type="caution">
    <text evidence="1">The sequence shown here is derived from an EMBL/GenBank/DDBJ whole genome shotgun (WGS) entry which is preliminary data.</text>
</comment>
<dbReference type="EMBL" id="JANBPG010002962">
    <property type="protein sequence ID" value="KAJ1884084.1"/>
    <property type="molecule type" value="Genomic_DNA"/>
</dbReference>
<evidence type="ECO:0000313" key="2">
    <source>
        <dbReference type="Proteomes" id="UP001150581"/>
    </source>
</evidence>
<protein>
    <submittedName>
        <fullName evidence="1">Dihydrofolate reductase</fullName>
        <ecNumber evidence="1">1.5.1.3</ecNumber>
    </submittedName>
</protein>
<gene>
    <name evidence="1" type="primary">DFR1_2</name>
    <name evidence="1" type="ORF">LPJ66_010782</name>
</gene>
<sequence>MLTLVVAAAALNNGIGVNNDLPWRLPTDLAYFNNVTRTTASTTAINACIMGRRTWLSIPRRFRPLDSRYNIVITRDTHLLDKELPPNSIALPSIASALAHIEQINSGQVPLDGGLLRIDKVFVCGGRAIYEEAMGVPGNVRVLLTSVHYDGAGRCDTFFPPIDQAVFVLQTHATLEKLVGFPVPAGVQTENGIGFEFLLFEKQA</sequence>
<name>A0ACC1HZY6_9FUNG</name>
<keyword evidence="1" id="KW-0560">Oxidoreductase</keyword>
<keyword evidence="2" id="KW-1185">Reference proteome</keyword>
<dbReference type="EC" id="1.5.1.3" evidence="1"/>
<reference evidence="1" key="1">
    <citation type="submission" date="2022-07" db="EMBL/GenBank/DDBJ databases">
        <title>Phylogenomic reconstructions and comparative analyses of Kickxellomycotina fungi.</title>
        <authorList>
            <person name="Reynolds N.K."/>
            <person name="Stajich J.E."/>
            <person name="Barry K."/>
            <person name="Grigoriev I.V."/>
            <person name="Crous P."/>
            <person name="Smith M.E."/>
        </authorList>
    </citation>
    <scope>NUCLEOTIDE SEQUENCE</scope>
    <source>
        <strain evidence="1">Benny 63K</strain>
    </source>
</reference>
<dbReference type="Proteomes" id="UP001150581">
    <property type="component" value="Unassembled WGS sequence"/>
</dbReference>
<accession>A0ACC1HZY6</accession>
<organism evidence="1 2">
    <name type="scientific">Kickxella alabastrina</name>
    <dbReference type="NCBI Taxonomy" id="61397"/>
    <lineage>
        <taxon>Eukaryota</taxon>
        <taxon>Fungi</taxon>
        <taxon>Fungi incertae sedis</taxon>
        <taxon>Zoopagomycota</taxon>
        <taxon>Kickxellomycotina</taxon>
        <taxon>Kickxellomycetes</taxon>
        <taxon>Kickxellales</taxon>
        <taxon>Kickxellaceae</taxon>
        <taxon>Kickxella</taxon>
    </lineage>
</organism>